<gene>
    <name evidence="6" type="ordered locus">Plabr_4552</name>
</gene>
<dbReference type="Pfam" id="PF00160">
    <property type="entry name" value="Pro_isomerase"/>
    <property type="match status" value="1"/>
</dbReference>
<feature type="compositionally biased region" description="Basic and acidic residues" evidence="4">
    <location>
        <begin position="223"/>
        <end position="288"/>
    </location>
</feature>
<evidence type="ECO:0000256" key="3">
    <source>
        <dbReference type="ARBA" id="ARBA00023235"/>
    </source>
</evidence>
<dbReference type="AlphaFoldDB" id="F0SME4"/>
<evidence type="ECO:0000256" key="2">
    <source>
        <dbReference type="ARBA" id="ARBA00023110"/>
    </source>
</evidence>
<dbReference type="EMBL" id="CP002546">
    <property type="protein sequence ID" value="ADY62123.1"/>
    <property type="molecule type" value="Genomic_DNA"/>
</dbReference>
<dbReference type="PANTHER" id="PTHR43246">
    <property type="entry name" value="PEPTIDYL-PROLYL CIS-TRANS ISOMERASE CYP38, CHLOROPLASTIC"/>
    <property type="match status" value="1"/>
</dbReference>
<evidence type="ECO:0000259" key="5">
    <source>
        <dbReference type="PROSITE" id="PS50072"/>
    </source>
</evidence>
<dbReference type="EC" id="5.2.1.8" evidence="1"/>
<dbReference type="RefSeq" id="WP_013630827.1">
    <property type="nucleotide sequence ID" value="NC_015174.1"/>
</dbReference>
<dbReference type="PROSITE" id="PS50072">
    <property type="entry name" value="CSA_PPIASE_2"/>
    <property type="match status" value="1"/>
</dbReference>
<dbReference type="PRINTS" id="PR00153">
    <property type="entry name" value="CSAPPISMRASE"/>
</dbReference>
<dbReference type="eggNOG" id="COG0652">
    <property type="taxonomic scope" value="Bacteria"/>
</dbReference>
<dbReference type="InterPro" id="IPR044665">
    <property type="entry name" value="E_coli_cyclophilin_A-like"/>
</dbReference>
<accession>F0SME4</accession>
<dbReference type="CDD" id="cd00317">
    <property type="entry name" value="cyclophilin"/>
    <property type="match status" value="1"/>
</dbReference>
<protein>
    <recommendedName>
        <fullName evidence="1">peptidylprolyl isomerase</fullName>
        <ecNumber evidence="1">5.2.1.8</ecNumber>
    </recommendedName>
</protein>
<reference evidence="7" key="1">
    <citation type="submission" date="2011-02" db="EMBL/GenBank/DDBJ databases">
        <title>The complete genome of Planctomyces brasiliensis DSM 5305.</title>
        <authorList>
            <person name="Lucas S."/>
            <person name="Copeland A."/>
            <person name="Lapidus A."/>
            <person name="Bruce D."/>
            <person name="Goodwin L."/>
            <person name="Pitluck S."/>
            <person name="Kyrpides N."/>
            <person name="Mavromatis K."/>
            <person name="Pagani I."/>
            <person name="Ivanova N."/>
            <person name="Ovchinnikova G."/>
            <person name="Lu M."/>
            <person name="Detter J.C."/>
            <person name="Han C."/>
            <person name="Land M."/>
            <person name="Hauser L."/>
            <person name="Markowitz V."/>
            <person name="Cheng J.-F."/>
            <person name="Hugenholtz P."/>
            <person name="Woyke T."/>
            <person name="Wu D."/>
            <person name="Tindall B."/>
            <person name="Pomrenke H.G."/>
            <person name="Brambilla E."/>
            <person name="Klenk H.-P."/>
            <person name="Eisen J.A."/>
        </authorList>
    </citation>
    <scope>NUCLEOTIDE SEQUENCE [LARGE SCALE GENOMIC DNA]</scope>
    <source>
        <strain evidence="7">ATCC 49424 / DSM 5305 / JCM 21570 / NBRC 103401 / IFAM 1448</strain>
    </source>
</reference>
<keyword evidence="7" id="KW-1185">Reference proteome</keyword>
<name>F0SME4_RUBBR</name>
<dbReference type="GO" id="GO:0003755">
    <property type="term" value="F:peptidyl-prolyl cis-trans isomerase activity"/>
    <property type="evidence" value="ECO:0007669"/>
    <property type="project" value="UniProtKB-KW"/>
</dbReference>
<evidence type="ECO:0000313" key="7">
    <source>
        <dbReference type="Proteomes" id="UP000006860"/>
    </source>
</evidence>
<keyword evidence="2" id="KW-0697">Rotamase</keyword>
<feature type="compositionally biased region" description="Basic and acidic residues" evidence="4">
    <location>
        <begin position="300"/>
        <end position="310"/>
    </location>
</feature>
<organism evidence="6 7">
    <name type="scientific">Rubinisphaera brasiliensis (strain ATCC 49424 / DSM 5305 / JCM 21570 / IAM 15109 / NBRC 103401 / IFAM 1448)</name>
    <name type="common">Planctomyces brasiliensis</name>
    <dbReference type="NCBI Taxonomy" id="756272"/>
    <lineage>
        <taxon>Bacteria</taxon>
        <taxon>Pseudomonadati</taxon>
        <taxon>Planctomycetota</taxon>
        <taxon>Planctomycetia</taxon>
        <taxon>Planctomycetales</taxon>
        <taxon>Planctomycetaceae</taxon>
        <taxon>Rubinisphaera</taxon>
    </lineage>
</organism>
<evidence type="ECO:0000256" key="4">
    <source>
        <dbReference type="SAM" id="MobiDB-lite"/>
    </source>
</evidence>
<dbReference type="SUPFAM" id="SSF50891">
    <property type="entry name" value="Cyclophilin-like"/>
    <property type="match status" value="1"/>
</dbReference>
<dbReference type="KEGG" id="pbs:Plabr_4552"/>
<feature type="domain" description="PPIase cyclophilin-type" evidence="5">
    <location>
        <begin position="54"/>
        <end position="179"/>
    </location>
</feature>
<sequence length="310" mass="33520">MKLPVSLVLSAAVALSIAGCMRVKPNESESAPSPVAEAPAPDVDVIDPYRVEFETSAGDFVVEVHPDWAPRGAARFKNLVESGFYDNTRFFRVVPGFMVQWGINGDPAVQSQWRDKVIQDDPVRQSNKRGKITFATSGPNSRTAQVFINFADNNFLDGQGFSPFGEVISGMETVDAINDQYGEQPDQGQIQQRGNEYLNQKFPELDYIKSARVIETAISKPAPEAKTDAQPEAGAEEKADAAAAEEKPAEANKPMAEDKPAADESKADKPAEATEKPADKPVEADKPAASDTPEAAKPADSPKETIEEIQ</sequence>
<dbReference type="OrthoDB" id="270889at2"/>
<proteinExistence type="predicted"/>
<dbReference type="STRING" id="756272.Plabr_4552"/>
<keyword evidence="3 6" id="KW-0413">Isomerase</keyword>
<dbReference type="Proteomes" id="UP000006860">
    <property type="component" value="Chromosome"/>
</dbReference>
<dbReference type="InterPro" id="IPR002130">
    <property type="entry name" value="Cyclophilin-type_PPIase_dom"/>
</dbReference>
<feature type="region of interest" description="Disordered" evidence="4">
    <location>
        <begin position="219"/>
        <end position="310"/>
    </location>
</feature>
<dbReference type="HOGENOM" id="CLU_896828_0_0_0"/>
<dbReference type="PROSITE" id="PS51257">
    <property type="entry name" value="PROKAR_LIPOPROTEIN"/>
    <property type="match status" value="1"/>
</dbReference>
<dbReference type="Gene3D" id="2.40.100.10">
    <property type="entry name" value="Cyclophilin-like"/>
    <property type="match status" value="1"/>
</dbReference>
<dbReference type="InterPro" id="IPR029000">
    <property type="entry name" value="Cyclophilin-like_dom_sf"/>
</dbReference>
<evidence type="ECO:0000256" key="1">
    <source>
        <dbReference type="ARBA" id="ARBA00013194"/>
    </source>
</evidence>
<evidence type="ECO:0000313" key="6">
    <source>
        <dbReference type="EMBL" id="ADY62123.1"/>
    </source>
</evidence>